<dbReference type="Gene3D" id="2.20.25.10">
    <property type="match status" value="1"/>
</dbReference>
<comment type="caution">
    <text evidence="1">The sequence shown here is derived from an EMBL/GenBank/DDBJ whole genome shotgun (WGS) entry which is preliminary data.</text>
</comment>
<dbReference type="Pfam" id="PF03966">
    <property type="entry name" value="Trm112p"/>
    <property type="match status" value="1"/>
</dbReference>
<dbReference type="InterPro" id="IPR005651">
    <property type="entry name" value="Trm112-like"/>
</dbReference>
<evidence type="ECO:0000313" key="1">
    <source>
        <dbReference type="EMBL" id="MDN7024838.1"/>
    </source>
</evidence>
<dbReference type="SUPFAM" id="SSF158997">
    <property type="entry name" value="Trm112p-like"/>
    <property type="match status" value="1"/>
</dbReference>
<reference evidence="1" key="1">
    <citation type="submission" date="2019-05" db="EMBL/GenBank/DDBJ databases">
        <title>Methanoculleus sp. FWC-SCC1, a methanogenic archaeon isolated from deep marine cold seep.</title>
        <authorList>
            <person name="Chen Y.-W."/>
            <person name="Chen S.-C."/>
            <person name="Teng N.-H."/>
            <person name="Lai M.-C."/>
        </authorList>
    </citation>
    <scope>NUCLEOTIDE SEQUENCE</scope>
    <source>
        <strain evidence="1">FWC-SCC1</strain>
    </source>
</reference>
<accession>A0ABT8MA74</accession>
<organism evidence="1 2">
    <name type="scientific">Methanoculleus frigidifontis</name>
    <dbReference type="NCBI Taxonomy" id="2584085"/>
    <lineage>
        <taxon>Archaea</taxon>
        <taxon>Methanobacteriati</taxon>
        <taxon>Methanobacteriota</taxon>
        <taxon>Stenosarchaea group</taxon>
        <taxon>Methanomicrobia</taxon>
        <taxon>Methanomicrobiales</taxon>
        <taxon>Methanomicrobiaceae</taxon>
        <taxon>Methanoculleus</taxon>
    </lineage>
</organism>
<proteinExistence type="predicted"/>
<sequence>MRRDLLDILCCPVCKGGLVLTVVEENDEEILEGSLLCEACGASYPICAGIPNLLPPGIE</sequence>
<gene>
    <name evidence="1" type="ORF">FGU65_08050</name>
</gene>
<name>A0ABT8MA74_9EURY</name>
<dbReference type="PANTHER" id="PTHR33505">
    <property type="entry name" value="ZGC:162634"/>
    <property type="match status" value="1"/>
</dbReference>
<protein>
    <submittedName>
        <fullName evidence="1">Trm112 family protein</fullName>
    </submittedName>
</protein>
<dbReference type="NCBIfam" id="NF038101">
    <property type="entry name" value="Trm112_arch"/>
    <property type="match status" value="1"/>
</dbReference>
<dbReference type="RefSeq" id="WP_301663953.1">
    <property type="nucleotide sequence ID" value="NZ_VCYH01000004.1"/>
</dbReference>
<dbReference type="EMBL" id="VCYH01000004">
    <property type="protein sequence ID" value="MDN7024838.1"/>
    <property type="molecule type" value="Genomic_DNA"/>
</dbReference>
<evidence type="ECO:0000313" key="2">
    <source>
        <dbReference type="Proteomes" id="UP001168338"/>
    </source>
</evidence>
<keyword evidence="2" id="KW-1185">Reference proteome</keyword>
<dbReference type="PANTHER" id="PTHR33505:SF4">
    <property type="entry name" value="PROTEIN PREY, MITOCHONDRIAL"/>
    <property type="match status" value="1"/>
</dbReference>
<dbReference type="Proteomes" id="UP001168338">
    <property type="component" value="Unassembled WGS sequence"/>
</dbReference>